<evidence type="ECO:0000313" key="1">
    <source>
        <dbReference type="EMBL" id="QEH61807.1"/>
    </source>
</evidence>
<sequence>MTKNRYFDMVNGEKLLRKMLNYIFTDYKGMIGIDGPKSSGKSSIVEELSLRLSEEGFVLINFNLEHFVQSENMLLDFIGILTKEISNVVGKKYINRFLKERKIKKIIKKNLENQRRAAKFKKQKKLKEELLDKNLMIISGILKDLNAIIVEFGIRMLLTFDNLTNLELHSIFKAQSLFEIIAVELRNVVVVTTIDSQYLTANDIKDIEIRKVFGVLYDIRKEFDSYNHHVPQVKEWIKQNKIYDISLIRSIDFELDLIEKLLRRSYDFHLNENDKERYFDELCFMFWILKYMKMHDNESFVRTVSYMEQYADIKRGKRIYDINDFPNLSLIANALKREGYTFGTKNMVYEILKLLEVPLKNEIPVFIVFANKKYFNIVNELLMFYIFSSGLIGIDSIYDERKSLTFMLDQNNINPYINKGFALLKPRTLEELQNSRNKSIFDNELFSIIQTFFDLL</sequence>
<proteinExistence type="predicted"/>
<evidence type="ECO:0008006" key="3">
    <source>
        <dbReference type="Google" id="ProtNLM"/>
    </source>
</evidence>
<protein>
    <recommendedName>
        <fullName evidence="3">KAP NTPase domain-containing protein</fullName>
    </recommendedName>
</protein>
<organism evidence="1 2">
    <name type="scientific">Spiroplasma chinense</name>
    <dbReference type="NCBI Taxonomy" id="216932"/>
    <lineage>
        <taxon>Bacteria</taxon>
        <taxon>Bacillati</taxon>
        <taxon>Mycoplasmatota</taxon>
        <taxon>Mollicutes</taxon>
        <taxon>Entomoplasmatales</taxon>
        <taxon>Spiroplasmataceae</taxon>
        <taxon>Spiroplasma</taxon>
    </lineage>
</organism>
<accession>A0A5B9Y6B9</accession>
<keyword evidence="2" id="KW-1185">Reference proteome</keyword>
<reference evidence="1 2" key="1">
    <citation type="submission" date="2019-08" db="EMBL/GenBank/DDBJ databases">
        <title>Complete genome sequence of Spiroplasma chinense CCH (DSM 19755).</title>
        <authorList>
            <person name="Shen H.-Y."/>
            <person name="Lin Y.-C."/>
            <person name="Chou L."/>
            <person name="Kuo C.-H."/>
        </authorList>
    </citation>
    <scope>NUCLEOTIDE SEQUENCE [LARGE SCALE GENOMIC DNA]</scope>
    <source>
        <strain evidence="1 2">CCH</strain>
    </source>
</reference>
<dbReference type="KEGG" id="schi:SCHIN_v1c06100"/>
<dbReference type="EMBL" id="CP043026">
    <property type="protein sequence ID" value="QEH61807.1"/>
    <property type="molecule type" value="Genomic_DNA"/>
</dbReference>
<gene>
    <name evidence="1" type="ORF">SCHIN_v1c06100</name>
</gene>
<dbReference type="AlphaFoldDB" id="A0A5B9Y6B9"/>
<dbReference type="InterPro" id="IPR027417">
    <property type="entry name" value="P-loop_NTPase"/>
</dbReference>
<dbReference type="RefSeq" id="WP_166508192.1">
    <property type="nucleotide sequence ID" value="NZ_CP043026.1"/>
</dbReference>
<evidence type="ECO:0000313" key="2">
    <source>
        <dbReference type="Proteomes" id="UP000323144"/>
    </source>
</evidence>
<name>A0A5B9Y6B9_9MOLU</name>
<dbReference type="Proteomes" id="UP000323144">
    <property type="component" value="Chromosome"/>
</dbReference>
<dbReference type="SUPFAM" id="SSF52540">
    <property type="entry name" value="P-loop containing nucleoside triphosphate hydrolases"/>
    <property type="match status" value="1"/>
</dbReference>